<dbReference type="RefSeq" id="WP_219236966.1">
    <property type="nucleotide sequence ID" value="NZ_JAHWZX010000002.1"/>
</dbReference>
<comment type="caution">
    <text evidence="1">The sequence shown here is derived from an EMBL/GenBank/DDBJ whole genome shotgun (WGS) entry which is preliminary data.</text>
</comment>
<proteinExistence type="predicted"/>
<sequence length="106" mass="11655">MSEIAIVYATFPDRQSADTVAHAVVRERRAACANILGECMSVYHWEGSVQSEREVAALFKAPADAAEQLRDRIVALHPYDLPAVESWTVSVNRAVADWADAAVVRD</sequence>
<keyword evidence="2" id="KW-1185">Reference proteome</keyword>
<gene>
    <name evidence="1" type="ORF">KY084_03130</name>
</gene>
<name>A0ABS6XI55_9SPHN</name>
<reference evidence="1 2" key="1">
    <citation type="submission" date="2021-07" db="EMBL/GenBank/DDBJ databases">
        <title>Stakelama flava sp. nov., a novel endophytic bacterium isolated from branch of Kandelia candel.</title>
        <authorList>
            <person name="Tuo L."/>
        </authorList>
    </citation>
    <scope>NUCLEOTIDE SEQUENCE [LARGE SCALE GENOMIC DNA]</scope>
    <source>
        <strain evidence="1 2">CBK3Z-3</strain>
    </source>
</reference>
<evidence type="ECO:0000313" key="2">
    <source>
        <dbReference type="Proteomes" id="UP001197214"/>
    </source>
</evidence>
<dbReference type="Pfam" id="PF03091">
    <property type="entry name" value="CutA1"/>
    <property type="match status" value="1"/>
</dbReference>
<dbReference type="PANTHER" id="PTHR23419:SF8">
    <property type="entry name" value="FI09726P"/>
    <property type="match status" value="1"/>
</dbReference>
<dbReference type="EMBL" id="JAHWZX010000002">
    <property type="protein sequence ID" value="MBW4329867.1"/>
    <property type="molecule type" value="Genomic_DNA"/>
</dbReference>
<dbReference type="Proteomes" id="UP001197214">
    <property type="component" value="Unassembled WGS sequence"/>
</dbReference>
<dbReference type="PANTHER" id="PTHR23419">
    <property type="entry name" value="DIVALENT CATION TOLERANCE CUTA-RELATED"/>
    <property type="match status" value="1"/>
</dbReference>
<evidence type="ECO:0000313" key="1">
    <source>
        <dbReference type="EMBL" id="MBW4329867.1"/>
    </source>
</evidence>
<accession>A0ABS6XI55</accession>
<dbReference type="InterPro" id="IPR004323">
    <property type="entry name" value="Ion_tolerance_CutA"/>
</dbReference>
<protein>
    <submittedName>
        <fullName evidence="1">Divalent-cation tolerance protein CutA</fullName>
    </submittedName>
</protein>
<organism evidence="1 2">
    <name type="scientific">Stakelama flava</name>
    <dbReference type="NCBI Taxonomy" id="2860338"/>
    <lineage>
        <taxon>Bacteria</taxon>
        <taxon>Pseudomonadati</taxon>
        <taxon>Pseudomonadota</taxon>
        <taxon>Alphaproteobacteria</taxon>
        <taxon>Sphingomonadales</taxon>
        <taxon>Sphingomonadaceae</taxon>
        <taxon>Stakelama</taxon>
    </lineage>
</organism>